<dbReference type="PROSITE" id="PS50109">
    <property type="entry name" value="HIS_KIN"/>
    <property type="match status" value="1"/>
</dbReference>
<dbReference type="InterPro" id="IPR005467">
    <property type="entry name" value="His_kinase_dom"/>
</dbReference>
<gene>
    <name evidence="15" type="ORF">ACFF45_29270</name>
</gene>
<evidence type="ECO:0000256" key="11">
    <source>
        <dbReference type="SAM" id="MobiDB-lite"/>
    </source>
</evidence>
<keyword evidence="9" id="KW-0902">Two-component regulatory system</keyword>
<accession>A0ABV5N8P3</accession>
<comment type="catalytic activity">
    <reaction evidence="1">
        <text>ATP + protein L-histidine = ADP + protein N-phospho-L-histidine.</text>
        <dbReference type="EC" id="2.7.13.3"/>
    </reaction>
</comment>
<comment type="caution">
    <text evidence="15">The sequence shown here is derived from an EMBL/GenBank/DDBJ whole genome shotgun (WGS) entry which is preliminary data.</text>
</comment>
<dbReference type="SMART" id="SM00387">
    <property type="entry name" value="HATPase_c"/>
    <property type="match status" value="1"/>
</dbReference>
<dbReference type="EC" id="2.7.13.3" evidence="3"/>
<evidence type="ECO:0000256" key="12">
    <source>
        <dbReference type="SAM" id="Phobius"/>
    </source>
</evidence>
<dbReference type="Pfam" id="PF02518">
    <property type="entry name" value="HATPase_c"/>
    <property type="match status" value="1"/>
</dbReference>
<dbReference type="Proteomes" id="UP001589709">
    <property type="component" value="Unassembled WGS sequence"/>
</dbReference>
<dbReference type="Gene3D" id="3.30.565.10">
    <property type="entry name" value="Histidine kinase-like ATPase, C-terminal domain"/>
    <property type="match status" value="1"/>
</dbReference>
<dbReference type="CDD" id="cd00075">
    <property type="entry name" value="HATPase"/>
    <property type="match status" value="1"/>
</dbReference>
<protein>
    <recommendedName>
        <fullName evidence="3">histidine kinase</fullName>
        <ecNumber evidence="3">2.7.13.3</ecNumber>
    </recommendedName>
</protein>
<dbReference type="PANTHER" id="PTHR45436">
    <property type="entry name" value="SENSOR HISTIDINE KINASE YKOH"/>
    <property type="match status" value="1"/>
</dbReference>
<feature type="transmembrane region" description="Helical" evidence="12">
    <location>
        <begin position="170"/>
        <end position="193"/>
    </location>
</feature>
<evidence type="ECO:0000256" key="4">
    <source>
        <dbReference type="ARBA" id="ARBA00022553"/>
    </source>
</evidence>
<dbReference type="SUPFAM" id="SSF158472">
    <property type="entry name" value="HAMP domain-like"/>
    <property type="match status" value="1"/>
</dbReference>
<dbReference type="Pfam" id="PF00512">
    <property type="entry name" value="HisKA"/>
    <property type="match status" value="1"/>
</dbReference>
<evidence type="ECO:0000256" key="2">
    <source>
        <dbReference type="ARBA" id="ARBA00004236"/>
    </source>
</evidence>
<feature type="region of interest" description="Disordered" evidence="11">
    <location>
        <begin position="408"/>
        <end position="431"/>
    </location>
</feature>
<dbReference type="InterPro" id="IPR036097">
    <property type="entry name" value="HisK_dim/P_sf"/>
</dbReference>
<dbReference type="SUPFAM" id="SSF55874">
    <property type="entry name" value="ATPase domain of HSP90 chaperone/DNA topoisomerase II/histidine kinase"/>
    <property type="match status" value="1"/>
</dbReference>
<evidence type="ECO:0000256" key="7">
    <source>
        <dbReference type="ARBA" id="ARBA00022777"/>
    </source>
</evidence>
<evidence type="ECO:0000256" key="5">
    <source>
        <dbReference type="ARBA" id="ARBA00022679"/>
    </source>
</evidence>
<dbReference type="PRINTS" id="PR00344">
    <property type="entry name" value="BCTRLSENSOR"/>
</dbReference>
<evidence type="ECO:0000256" key="6">
    <source>
        <dbReference type="ARBA" id="ARBA00022692"/>
    </source>
</evidence>
<dbReference type="SUPFAM" id="SSF47384">
    <property type="entry name" value="Homodimeric domain of signal transducing histidine kinase"/>
    <property type="match status" value="1"/>
</dbReference>
<dbReference type="InterPro" id="IPR036890">
    <property type="entry name" value="HATPase_C_sf"/>
</dbReference>
<keyword evidence="16" id="KW-1185">Reference proteome</keyword>
<feature type="domain" description="Histidine kinase" evidence="13">
    <location>
        <begin position="262"/>
        <end position="511"/>
    </location>
</feature>
<dbReference type="SMART" id="SM00304">
    <property type="entry name" value="HAMP"/>
    <property type="match status" value="1"/>
</dbReference>
<evidence type="ECO:0000256" key="8">
    <source>
        <dbReference type="ARBA" id="ARBA00022989"/>
    </source>
</evidence>
<keyword evidence="6 12" id="KW-0812">Transmembrane</keyword>
<dbReference type="InterPro" id="IPR003594">
    <property type="entry name" value="HATPase_dom"/>
</dbReference>
<dbReference type="InterPro" id="IPR003660">
    <property type="entry name" value="HAMP_dom"/>
</dbReference>
<dbReference type="InterPro" id="IPR003661">
    <property type="entry name" value="HisK_dim/P_dom"/>
</dbReference>
<feature type="region of interest" description="Disordered" evidence="11">
    <location>
        <begin position="512"/>
        <end position="544"/>
    </location>
</feature>
<feature type="transmembrane region" description="Helical" evidence="12">
    <location>
        <begin position="21"/>
        <end position="45"/>
    </location>
</feature>
<evidence type="ECO:0000256" key="3">
    <source>
        <dbReference type="ARBA" id="ARBA00012438"/>
    </source>
</evidence>
<dbReference type="SMART" id="SM00388">
    <property type="entry name" value="HisKA"/>
    <property type="match status" value="1"/>
</dbReference>
<organism evidence="15 16">
    <name type="scientific">Streptomyces cinereospinus</name>
    <dbReference type="NCBI Taxonomy" id="285561"/>
    <lineage>
        <taxon>Bacteria</taxon>
        <taxon>Bacillati</taxon>
        <taxon>Actinomycetota</taxon>
        <taxon>Actinomycetes</taxon>
        <taxon>Kitasatosporales</taxon>
        <taxon>Streptomycetaceae</taxon>
        <taxon>Streptomyces</taxon>
    </lineage>
</organism>
<feature type="compositionally biased region" description="Low complexity" evidence="11">
    <location>
        <begin position="532"/>
        <end position="544"/>
    </location>
</feature>
<dbReference type="InterPro" id="IPR050428">
    <property type="entry name" value="TCS_sensor_his_kinase"/>
</dbReference>
<dbReference type="Pfam" id="PF00672">
    <property type="entry name" value="HAMP"/>
    <property type="match status" value="1"/>
</dbReference>
<dbReference type="RefSeq" id="WP_381349690.1">
    <property type="nucleotide sequence ID" value="NZ_JBHMCY010000076.1"/>
</dbReference>
<dbReference type="InterPro" id="IPR004358">
    <property type="entry name" value="Sig_transdc_His_kin-like_C"/>
</dbReference>
<name>A0ABV5N8P3_9ACTN</name>
<dbReference type="GO" id="GO:0016301">
    <property type="term" value="F:kinase activity"/>
    <property type="evidence" value="ECO:0007669"/>
    <property type="project" value="UniProtKB-KW"/>
</dbReference>
<reference evidence="15 16" key="1">
    <citation type="submission" date="2024-09" db="EMBL/GenBank/DDBJ databases">
        <authorList>
            <person name="Sun Q."/>
            <person name="Mori K."/>
        </authorList>
    </citation>
    <scope>NUCLEOTIDE SEQUENCE [LARGE SCALE GENOMIC DNA]</scope>
    <source>
        <strain evidence="15 16">JCM 6917</strain>
    </source>
</reference>
<keyword evidence="10 12" id="KW-0472">Membrane</keyword>
<dbReference type="CDD" id="cd06225">
    <property type="entry name" value="HAMP"/>
    <property type="match status" value="1"/>
</dbReference>
<evidence type="ECO:0000256" key="10">
    <source>
        <dbReference type="ARBA" id="ARBA00023136"/>
    </source>
</evidence>
<keyword evidence="7 15" id="KW-0418">Kinase</keyword>
<evidence type="ECO:0000259" key="14">
    <source>
        <dbReference type="PROSITE" id="PS50885"/>
    </source>
</evidence>
<sequence>MQRVKRPFLPRAVRLTSLRGRLVVGAALLATVAVLAAQAIGFVVLRSWLLNQVDHQLHAFALPTRKLSSLTSRTPQPPQDPDRVSLPSDFHLVLYDAGGREQGSLGAGKASGPDLPGTIAGLALPLGEARTIGAVSGDGRWRVERKSGPEGVSYVVALPLDTVDGAADRLLWLNGIVLAATITGLIVLSRWVVRIGLLPLTRMEEAAQDITAHDLGLRLPHTDERTEIGRLGTVLNTMLDRLEQALRDREFSEFRLRRFVADAGHELRTPLTTILGFAELALRHEERPAAARRESDRLIAQNAERMSLLVEDLLLLARLDQEPAYAAERVDMLSVAADTVSAAGPCADGHHVRLRPLGAGAAADRADLEVAEAVGDPHRLRQVVANLVSNALTQTPPGTTVDVRVGSGLAGAETGGTDRPGRISPAPPLPSGTPVCVVEVADDGPGIAPDRAGKVFERFYRLDPSRSRDKGGAGLGLAIADAIAQGHDGRLELDAHPGGGCVFRLVLPSVRRPAVRGGGRPSAPGRSPPPRTRTQPRSAAATRR</sequence>
<evidence type="ECO:0000259" key="13">
    <source>
        <dbReference type="PROSITE" id="PS50109"/>
    </source>
</evidence>
<feature type="domain" description="HAMP" evidence="14">
    <location>
        <begin position="194"/>
        <end position="247"/>
    </location>
</feature>
<dbReference type="PROSITE" id="PS50885">
    <property type="entry name" value="HAMP"/>
    <property type="match status" value="1"/>
</dbReference>
<evidence type="ECO:0000313" key="16">
    <source>
        <dbReference type="Proteomes" id="UP001589709"/>
    </source>
</evidence>
<dbReference type="Gene3D" id="1.10.287.130">
    <property type="match status" value="1"/>
</dbReference>
<keyword evidence="4" id="KW-0597">Phosphoprotein</keyword>
<dbReference type="Gene3D" id="6.10.340.10">
    <property type="match status" value="1"/>
</dbReference>
<comment type="subcellular location">
    <subcellularLocation>
        <location evidence="2">Cell membrane</location>
    </subcellularLocation>
</comment>
<evidence type="ECO:0000313" key="15">
    <source>
        <dbReference type="EMBL" id="MFB9466678.1"/>
    </source>
</evidence>
<evidence type="ECO:0000256" key="1">
    <source>
        <dbReference type="ARBA" id="ARBA00000085"/>
    </source>
</evidence>
<dbReference type="EMBL" id="JBHMCY010000076">
    <property type="protein sequence ID" value="MFB9466678.1"/>
    <property type="molecule type" value="Genomic_DNA"/>
</dbReference>
<dbReference type="PANTHER" id="PTHR45436:SF5">
    <property type="entry name" value="SENSOR HISTIDINE KINASE TRCS"/>
    <property type="match status" value="1"/>
</dbReference>
<keyword evidence="5" id="KW-0808">Transferase</keyword>
<evidence type="ECO:0000256" key="9">
    <source>
        <dbReference type="ARBA" id="ARBA00023012"/>
    </source>
</evidence>
<dbReference type="CDD" id="cd00082">
    <property type="entry name" value="HisKA"/>
    <property type="match status" value="1"/>
</dbReference>
<keyword evidence="8 12" id="KW-1133">Transmembrane helix</keyword>
<proteinExistence type="predicted"/>